<reference evidence="2 3" key="1">
    <citation type="submission" date="2020-10" db="EMBL/GenBank/DDBJ databases">
        <title>The Coptis chinensis genome and diversification of protoberbering-type alkaloids.</title>
        <authorList>
            <person name="Wang B."/>
            <person name="Shu S."/>
            <person name="Song C."/>
            <person name="Liu Y."/>
        </authorList>
    </citation>
    <scope>NUCLEOTIDE SEQUENCE [LARGE SCALE GENOMIC DNA]</scope>
    <source>
        <strain evidence="2">HL-2020</strain>
        <tissue evidence="2">Leaf</tissue>
    </source>
</reference>
<dbReference type="AlphaFoldDB" id="A0A835LAG9"/>
<dbReference type="GO" id="GO:0043531">
    <property type="term" value="F:ADP binding"/>
    <property type="evidence" value="ECO:0007669"/>
    <property type="project" value="InterPro"/>
</dbReference>
<dbReference type="InterPro" id="IPR050905">
    <property type="entry name" value="Plant_NBS-LRR"/>
</dbReference>
<dbReference type="Gene3D" id="3.40.50.300">
    <property type="entry name" value="P-loop containing nucleotide triphosphate hydrolases"/>
    <property type="match status" value="1"/>
</dbReference>
<keyword evidence="3" id="KW-1185">Reference proteome</keyword>
<dbReference type="Pfam" id="PF00931">
    <property type="entry name" value="NB-ARC"/>
    <property type="match status" value="1"/>
</dbReference>
<comment type="caution">
    <text evidence="2">The sequence shown here is derived from an EMBL/GenBank/DDBJ whole genome shotgun (WGS) entry which is preliminary data.</text>
</comment>
<evidence type="ECO:0000259" key="1">
    <source>
        <dbReference type="Pfam" id="PF00931"/>
    </source>
</evidence>
<evidence type="ECO:0000313" key="2">
    <source>
        <dbReference type="EMBL" id="KAF9588128.1"/>
    </source>
</evidence>
<dbReference type="PANTHER" id="PTHR33463">
    <property type="entry name" value="NB-ARC DOMAIN-CONTAINING PROTEIN-RELATED"/>
    <property type="match status" value="1"/>
</dbReference>
<feature type="domain" description="NB-ARC" evidence="1">
    <location>
        <begin position="11"/>
        <end position="107"/>
    </location>
</feature>
<accession>A0A835LAG9</accession>
<dbReference type="PANTHER" id="PTHR33463:SF198">
    <property type="entry name" value="RPP4C3"/>
    <property type="match status" value="1"/>
</dbReference>
<dbReference type="EMBL" id="JADFTS010000009">
    <property type="protein sequence ID" value="KAF9588128.1"/>
    <property type="molecule type" value="Genomic_DNA"/>
</dbReference>
<dbReference type="OrthoDB" id="664960at2759"/>
<dbReference type="InterPro" id="IPR027417">
    <property type="entry name" value="P-loop_NTPase"/>
</dbReference>
<dbReference type="SUPFAM" id="SSF52540">
    <property type="entry name" value="P-loop containing nucleoside triphosphate hydrolases"/>
    <property type="match status" value="1"/>
</dbReference>
<gene>
    <name evidence="2" type="ORF">IFM89_007604</name>
</gene>
<proteinExistence type="predicted"/>
<organism evidence="2 3">
    <name type="scientific">Coptis chinensis</name>
    <dbReference type="NCBI Taxonomy" id="261450"/>
    <lineage>
        <taxon>Eukaryota</taxon>
        <taxon>Viridiplantae</taxon>
        <taxon>Streptophyta</taxon>
        <taxon>Embryophyta</taxon>
        <taxon>Tracheophyta</taxon>
        <taxon>Spermatophyta</taxon>
        <taxon>Magnoliopsida</taxon>
        <taxon>Ranunculales</taxon>
        <taxon>Ranunculaceae</taxon>
        <taxon>Coptidoideae</taxon>
        <taxon>Coptis</taxon>
    </lineage>
</organism>
<dbReference type="InterPro" id="IPR002182">
    <property type="entry name" value="NB-ARC"/>
</dbReference>
<dbReference type="Proteomes" id="UP000631114">
    <property type="component" value="Unassembled WGS sequence"/>
</dbReference>
<protein>
    <recommendedName>
        <fullName evidence="1">NB-ARC domain-containing protein</fullName>
    </recommendedName>
</protein>
<name>A0A835LAG9_9MAGN</name>
<evidence type="ECO:0000313" key="3">
    <source>
        <dbReference type="Proteomes" id="UP000631114"/>
    </source>
</evidence>
<sequence>MTKLAQLAYMGCQGYIGKTKLIQAISKQMKMDKLFDKVVMVNVPINLDLKKIQIDIANQLDLYFGKDEPFSSRSVRLLERLNQNVKTLIVLDNQWERLELAEVGILALTKSRPKVARLF</sequence>